<dbReference type="SUPFAM" id="SSF141571">
    <property type="entry name" value="Pentapeptide repeat-like"/>
    <property type="match status" value="1"/>
</dbReference>
<keyword evidence="2" id="KW-1185">Reference proteome</keyword>
<reference evidence="1 2" key="1">
    <citation type="submission" date="2019-07" db="EMBL/GenBank/DDBJ databases">
        <title>Whole genome shotgun sequence of Pseudoalteromonas espejiana NBRC 102222.</title>
        <authorList>
            <person name="Hosoyama A."/>
            <person name="Uohara A."/>
            <person name="Ohji S."/>
            <person name="Ichikawa N."/>
        </authorList>
    </citation>
    <scope>NUCLEOTIDE SEQUENCE [LARGE SCALE GENOMIC DNA]</scope>
    <source>
        <strain evidence="1 2">NBRC 102222</strain>
    </source>
</reference>
<evidence type="ECO:0000313" key="1">
    <source>
        <dbReference type="EMBL" id="GEK54225.1"/>
    </source>
</evidence>
<dbReference type="PANTHER" id="PTHR14136">
    <property type="entry name" value="BTB_POZ DOMAIN-CONTAINING PROTEIN KCTD9"/>
    <property type="match status" value="1"/>
</dbReference>
<organism evidence="1 2">
    <name type="scientific">Pseudoalteromonas espejiana</name>
    <dbReference type="NCBI Taxonomy" id="28107"/>
    <lineage>
        <taxon>Bacteria</taxon>
        <taxon>Pseudomonadati</taxon>
        <taxon>Pseudomonadota</taxon>
        <taxon>Gammaproteobacteria</taxon>
        <taxon>Alteromonadales</taxon>
        <taxon>Pseudoalteromonadaceae</taxon>
        <taxon>Pseudoalteromonas</taxon>
    </lineage>
</organism>
<protein>
    <recommendedName>
        <fullName evidence="3">Pentapeptide repeat-containing protein</fullName>
    </recommendedName>
</protein>
<dbReference type="Gene3D" id="2.160.20.80">
    <property type="entry name" value="E3 ubiquitin-protein ligase SopA"/>
    <property type="match status" value="1"/>
</dbReference>
<dbReference type="PANTHER" id="PTHR14136:SF17">
    <property type="entry name" value="BTB_POZ DOMAIN-CONTAINING PROTEIN KCTD9"/>
    <property type="match status" value="1"/>
</dbReference>
<dbReference type="Pfam" id="PF13599">
    <property type="entry name" value="Pentapeptide_4"/>
    <property type="match status" value="1"/>
</dbReference>
<gene>
    <name evidence="1" type="ORF">PES01_10700</name>
</gene>
<dbReference type="Proteomes" id="UP000321419">
    <property type="component" value="Unassembled WGS sequence"/>
</dbReference>
<evidence type="ECO:0008006" key="3">
    <source>
        <dbReference type="Google" id="ProtNLM"/>
    </source>
</evidence>
<proteinExistence type="predicted"/>
<dbReference type="AlphaFoldDB" id="A0A510XT96"/>
<sequence>MEQAQTNMQRVEHGVDFTTLKTANNDYSNAVFIDCNFEDMDLSFANLKDSSFINCNFKGADLSFATVQAATFRHSDLTGVNVYAACMFSANLESSTFDPSDVKSVDLRAARLPANYYVLDRALPNGEPITALLTPTTLRVNEEIAVHSVWEELVDEHPDENYRKEVKALLTFARTLRAPSVAEPVALEEAA</sequence>
<dbReference type="OrthoDB" id="156143at2"/>
<dbReference type="InterPro" id="IPR001646">
    <property type="entry name" value="5peptide_repeat"/>
</dbReference>
<evidence type="ECO:0000313" key="2">
    <source>
        <dbReference type="Proteomes" id="UP000321419"/>
    </source>
</evidence>
<dbReference type="EMBL" id="BJUM01000008">
    <property type="protein sequence ID" value="GEK54225.1"/>
    <property type="molecule type" value="Genomic_DNA"/>
</dbReference>
<dbReference type="InterPro" id="IPR051082">
    <property type="entry name" value="Pentapeptide-BTB/POZ_domain"/>
</dbReference>
<name>A0A510XT96_9GAMM</name>
<comment type="caution">
    <text evidence="1">The sequence shown here is derived from an EMBL/GenBank/DDBJ whole genome shotgun (WGS) entry which is preliminary data.</text>
</comment>
<dbReference type="RefSeq" id="WP_089347516.1">
    <property type="nucleotide sequence ID" value="NZ_BJUM01000008.1"/>
</dbReference>
<accession>A0A510XT96</accession>